<comment type="caution">
    <text evidence="4">The sequence shown here is derived from an EMBL/GenBank/DDBJ whole genome shotgun (WGS) entry which is preliminary data.</text>
</comment>
<dbReference type="InterPro" id="IPR027484">
    <property type="entry name" value="PInositol-4-P-5-kinase_N"/>
</dbReference>
<proteinExistence type="predicted"/>
<sequence length="810" mass="91581">MNDSKSAAYLNPSTQSPLNSLNKGVSINNNNNLNLNTYSSSISSSSATASLSYGVGTNSLNTMNSHLTAPSAGDGGRLNRSLSTSSSTTGGRHSERQKKKIGHREVKDGVVHYKKISTNELKKSIQFGIVHYLNEQNRNNNDRDLLMQDFQVVDVIQFPRAGSQSTPPHEFSDFKLKVYASYGFRYLRRKFNVNEVDFLHALGETELKEVSNPGASGSVFYKTSNDKYILKTVQYQECEFLKTLLAGYALNLLQNLINQKFTLLPTIYGLYCYQKYELTSMLTDRTNIRIVIMNNILPSDVPIHEKYDLKGSSYKRKASKAERAKSHPTFKDLDFLEEHPSGLIIDEKHYDNIISSLKRDCLILESFGIMDYSLLLGIHNLEKERNNNAIEAYYEAKIGDPNHINPSLASTGSPTASTTYRSSTSTSRNLENQFNISAVPAKNAKGERLLLYFGIIDILQSYRFKKKLEHTLKSMITDGSKISVCRPSFYAQRFINFMTESVFKKATLKGSPSRRKLTFREPKKSVINEESLPPPVPVSIRPDTETGYKNLKDFKPIDSMDSVSGILNPSASLQNQNKFTNISELIEDEQNTHQRIELPKHQQHHLSSNSISIKIEHHSPVKIKTTNDLIDSNSKSPQITRIRSPIESPVNNYKFNDNVIIPIELTSSVSSKTASIKPVLSPSRKRNVVPVIKTPNRTPRKKQPEIEIVCSDNTSVYSMTVPKKKNNSKIIINDSQKVDLKDLDKYIEPMSLYSSFNSENNYCSNVPYYEQHDFTSNYSKPFDILHAKNLNSIASFTIDKKQMKQNFSHL</sequence>
<feature type="compositionally biased region" description="Polar residues" evidence="2">
    <location>
        <begin position="1"/>
        <end position="18"/>
    </location>
</feature>
<dbReference type="SMART" id="SM00330">
    <property type="entry name" value="PIPKc"/>
    <property type="match status" value="1"/>
</dbReference>
<keyword evidence="1" id="KW-0808">Transferase</keyword>
<evidence type="ECO:0000259" key="3">
    <source>
        <dbReference type="PROSITE" id="PS51455"/>
    </source>
</evidence>
<evidence type="ECO:0000256" key="1">
    <source>
        <dbReference type="PROSITE-ProRule" id="PRU00781"/>
    </source>
</evidence>
<feature type="region of interest" description="Disordered" evidence="2">
    <location>
        <begin position="1"/>
        <end position="23"/>
    </location>
</feature>
<dbReference type="Gene3D" id="3.30.810.10">
    <property type="entry name" value="2-Layer Sandwich"/>
    <property type="match status" value="1"/>
</dbReference>
<feature type="compositionally biased region" description="Low complexity" evidence="2">
    <location>
        <begin position="78"/>
        <end position="91"/>
    </location>
</feature>
<keyword evidence="1" id="KW-0067">ATP-binding</keyword>
<dbReference type="GO" id="GO:0005524">
    <property type="term" value="F:ATP binding"/>
    <property type="evidence" value="ECO:0007669"/>
    <property type="project" value="UniProtKB-UniRule"/>
</dbReference>
<dbReference type="InterPro" id="IPR027483">
    <property type="entry name" value="PInositol-4-P-4/5-kinase_C_sf"/>
</dbReference>
<gene>
    <name evidence="4" type="ORF">OXX778_LOCUS12380</name>
</gene>
<keyword evidence="1" id="KW-0547">Nucleotide-binding</keyword>
<evidence type="ECO:0000256" key="2">
    <source>
        <dbReference type="SAM" id="MobiDB-lite"/>
    </source>
</evidence>
<reference evidence="4" key="1">
    <citation type="submission" date="2021-02" db="EMBL/GenBank/DDBJ databases">
        <authorList>
            <person name="Nowell W R."/>
        </authorList>
    </citation>
    <scope>NUCLEOTIDE SEQUENCE</scope>
    <source>
        <strain evidence="4">Ploen Becks lab</strain>
    </source>
</reference>
<dbReference type="InterPro" id="IPR002498">
    <property type="entry name" value="PInositol-4-P-4/5-kinase_core"/>
</dbReference>
<feature type="region of interest" description="Disordered" evidence="2">
    <location>
        <begin position="64"/>
        <end position="104"/>
    </location>
</feature>
<evidence type="ECO:0000313" key="5">
    <source>
        <dbReference type="Proteomes" id="UP000663879"/>
    </source>
</evidence>
<accession>A0A814B285</accession>
<feature type="domain" description="PIPK" evidence="3">
    <location>
        <begin position="117"/>
        <end position="502"/>
    </location>
</feature>
<dbReference type="PANTHER" id="PTHR23086:SF101">
    <property type="entry name" value="LP03320P-RELATED"/>
    <property type="match status" value="1"/>
</dbReference>
<name>A0A814B285_9BILA</name>
<dbReference type="GO" id="GO:0005886">
    <property type="term" value="C:plasma membrane"/>
    <property type="evidence" value="ECO:0007669"/>
    <property type="project" value="TreeGrafter"/>
</dbReference>
<keyword evidence="5" id="KW-1185">Reference proteome</keyword>
<dbReference type="OrthoDB" id="70770at2759"/>
<dbReference type="EMBL" id="CAJNOC010002236">
    <property type="protein sequence ID" value="CAF0920942.1"/>
    <property type="molecule type" value="Genomic_DNA"/>
</dbReference>
<dbReference type="AlphaFoldDB" id="A0A814B285"/>
<dbReference type="Pfam" id="PF01504">
    <property type="entry name" value="PIP5K"/>
    <property type="match status" value="1"/>
</dbReference>
<protein>
    <recommendedName>
        <fullName evidence="3">PIPK domain-containing protein</fullName>
    </recommendedName>
</protein>
<keyword evidence="1" id="KW-0418">Kinase</keyword>
<evidence type="ECO:0000313" key="4">
    <source>
        <dbReference type="EMBL" id="CAF0920942.1"/>
    </source>
</evidence>
<organism evidence="4 5">
    <name type="scientific">Brachionus calyciflorus</name>
    <dbReference type="NCBI Taxonomy" id="104777"/>
    <lineage>
        <taxon>Eukaryota</taxon>
        <taxon>Metazoa</taxon>
        <taxon>Spiralia</taxon>
        <taxon>Gnathifera</taxon>
        <taxon>Rotifera</taxon>
        <taxon>Eurotatoria</taxon>
        <taxon>Monogononta</taxon>
        <taxon>Pseudotrocha</taxon>
        <taxon>Ploima</taxon>
        <taxon>Brachionidae</taxon>
        <taxon>Brachionus</taxon>
    </lineage>
</organism>
<dbReference type="SUPFAM" id="SSF56104">
    <property type="entry name" value="SAICAR synthase-like"/>
    <property type="match status" value="1"/>
</dbReference>
<dbReference type="GO" id="GO:0016308">
    <property type="term" value="F:1-phosphatidylinositol-4-phosphate 5-kinase activity"/>
    <property type="evidence" value="ECO:0007669"/>
    <property type="project" value="TreeGrafter"/>
</dbReference>
<dbReference type="PROSITE" id="PS51455">
    <property type="entry name" value="PIPK"/>
    <property type="match status" value="1"/>
</dbReference>
<dbReference type="Proteomes" id="UP000663879">
    <property type="component" value="Unassembled WGS sequence"/>
</dbReference>
<dbReference type="Gene3D" id="3.30.800.10">
    <property type="entry name" value="Phosphatidylinositol Phosphate Kinase II Beta"/>
    <property type="match status" value="1"/>
</dbReference>
<dbReference type="InterPro" id="IPR023610">
    <property type="entry name" value="PInositol-4/5-P-5/4-kinase"/>
</dbReference>
<dbReference type="PANTHER" id="PTHR23086">
    <property type="entry name" value="PHOSPHATIDYLINOSITOL-4-PHOSPHATE 5-KINASE"/>
    <property type="match status" value="1"/>
</dbReference>
<dbReference type="GO" id="GO:0046854">
    <property type="term" value="P:phosphatidylinositol phosphate biosynthetic process"/>
    <property type="evidence" value="ECO:0007669"/>
    <property type="project" value="TreeGrafter"/>
</dbReference>